<reference evidence="1 2" key="1">
    <citation type="journal article" date="2022" name="New Phytol.">
        <title>Ecological generalism drives hyperdiversity of secondary metabolite gene clusters in xylarialean endophytes.</title>
        <authorList>
            <person name="Franco M.E.E."/>
            <person name="Wisecaver J.H."/>
            <person name="Arnold A.E."/>
            <person name="Ju Y.M."/>
            <person name="Slot J.C."/>
            <person name="Ahrendt S."/>
            <person name="Moore L.P."/>
            <person name="Eastman K.E."/>
            <person name="Scott K."/>
            <person name="Konkel Z."/>
            <person name="Mondo S.J."/>
            <person name="Kuo A."/>
            <person name="Hayes R.D."/>
            <person name="Haridas S."/>
            <person name="Andreopoulos B."/>
            <person name="Riley R."/>
            <person name="LaButti K."/>
            <person name="Pangilinan J."/>
            <person name="Lipzen A."/>
            <person name="Amirebrahimi M."/>
            <person name="Yan J."/>
            <person name="Adam C."/>
            <person name="Keymanesh K."/>
            <person name="Ng V."/>
            <person name="Louie K."/>
            <person name="Northen T."/>
            <person name="Drula E."/>
            <person name="Henrissat B."/>
            <person name="Hsieh H.M."/>
            <person name="Youens-Clark K."/>
            <person name="Lutzoni F."/>
            <person name="Miadlikowska J."/>
            <person name="Eastwood D.C."/>
            <person name="Hamelin R.C."/>
            <person name="Grigoriev I.V."/>
            <person name="U'Ren J.M."/>
        </authorList>
    </citation>
    <scope>NUCLEOTIDE SEQUENCE [LARGE SCALE GENOMIC DNA]</scope>
    <source>
        <strain evidence="1 2">ER1909</strain>
    </source>
</reference>
<keyword evidence="2" id="KW-1185">Reference proteome</keyword>
<organism evidence="1 2">
    <name type="scientific">Hypoxylon rubiginosum</name>
    <dbReference type="NCBI Taxonomy" id="110542"/>
    <lineage>
        <taxon>Eukaryota</taxon>
        <taxon>Fungi</taxon>
        <taxon>Dikarya</taxon>
        <taxon>Ascomycota</taxon>
        <taxon>Pezizomycotina</taxon>
        <taxon>Sordariomycetes</taxon>
        <taxon>Xylariomycetidae</taxon>
        <taxon>Xylariales</taxon>
        <taxon>Hypoxylaceae</taxon>
        <taxon>Hypoxylon</taxon>
    </lineage>
</organism>
<name>A0ACC0DIY6_9PEZI</name>
<proteinExistence type="predicted"/>
<dbReference type="Proteomes" id="UP001497680">
    <property type="component" value="Unassembled WGS sequence"/>
</dbReference>
<evidence type="ECO:0000313" key="1">
    <source>
        <dbReference type="EMBL" id="KAI6092711.1"/>
    </source>
</evidence>
<sequence length="484" mass="52498">MPPTPRLRAACDICHNLKVRCSGTMPCETCAESGASCFYSVSNRLGRPPGAKNKRSASTAEARSSSTASDSSIPPSSRTPTMIVPPPQLMIFPEDSSGERTTIGQSRWPLNRPTPRRLQSDSQARRPRQRAERLITPPMTSGEGDISSSRIDPKINDNTMDSGDMRDLDALGRMQWDTGVYGLSGLLGGHWNWNARPPESSSVESRDSSYDEMALDEATGFSAIPHPTGLNDMQALPTGPTPQIITAELLDALAAESGPDLFYPTQPEPSPTEECSCLRHHTELLCALKSSTSGSVRSSPKSDGSGSGYSSLGNIMTTIQEAFKTWREFINCPGCAQNGDQEVLLLSLMCARSVLTQLEGVTWIGGGNNTPNDSGPTLTLGEFRVEGDEKSMLLHALRSITLRKIEAVLVRLKEVLERIKRLENGLDSPRLPENRRGRGAEGPRVESRGGDGMSNLAYAEQMLQGLMRYVRALEGGFASNQMDI</sequence>
<accession>A0ACC0DIY6</accession>
<evidence type="ECO:0000313" key="2">
    <source>
        <dbReference type="Proteomes" id="UP001497680"/>
    </source>
</evidence>
<protein>
    <submittedName>
        <fullName evidence="1">Uncharacterized protein</fullName>
    </submittedName>
</protein>
<dbReference type="EMBL" id="MU394282">
    <property type="protein sequence ID" value="KAI6092711.1"/>
    <property type="molecule type" value="Genomic_DNA"/>
</dbReference>
<gene>
    <name evidence="1" type="ORF">F4821DRAFT_109723</name>
</gene>
<comment type="caution">
    <text evidence="1">The sequence shown here is derived from an EMBL/GenBank/DDBJ whole genome shotgun (WGS) entry which is preliminary data.</text>
</comment>